<evidence type="ECO:0000256" key="2">
    <source>
        <dbReference type="ARBA" id="ARBA00023008"/>
    </source>
</evidence>
<proteinExistence type="predicted"/>
<dbReference type="InterPro" id="IPR002227">
    <property type="entry name" value="Tyrosinase_Cu-bd"/>
</dbReference>
<dbReference type="Proteomes" id="UP000479692">
    <property type="component" value="Unassembled WGS sequence"/>
</dbReference>
<sequence length="508" mass="55652">MSDLTSSNLTLSSVTRRNLLKGIAAAPLVFGFARNARAATSLRCDLSTPGGLDMLATYANGLRAMQAMTPDNPSSWMWQWYTHFVDGATDKTNEVARVWGETLTPQRTLAEEVWNTCQSHAGQSSNNFLPWHRYYVWMLERIIRTVTGRVDFAMPYWNYTSADPAQRGVVPLQFRMPDDPVFGVLYRPNRVARANNGLPIHALQPGDAMNIDEAMSKTNYSTVGSVTGFGRTLDSTIHGRIHTLVGNTRGMGAVPYAGNDPLFFVHHCNIDRMWASWNKNGNKNPTDAVANPWINNAFVMADERGLRSTRSIKNLFSALQLGYDYDAFFPRPPVAPTTPPPATLAAKAVSGAQKVASAVNMVNLGAAPTTVKLARLANARATDMLGLDTSDARRTFLVLRKLHAWKQPGVLYHVYLCASPTAGTDAANYVGNINFFDAEFHEHGGGSKLDTALGENFYSFDVTALLSGMAKRPRASTTREMLFVKIVPGGKPETGADAMVAQVDLVRQ</sequence>
<dbReference type="AlphaFoldDB" id="A0A7C9M494"/>
<dbReference type="PROSITE" id="PS00498">
    <property type="entry name" value="TYROSINASE_2"/>
    <property type="match status" value="1"/>
</dbReference>
<dbReference type="InterPro" id="IPR050316">
    <property type="entry name" value="Tyrosinase/Hemocyanin"/>
</dbReference>
<dbReference type="PANTHER" id="PTHR11474">
    <property type="entry name" value="TYROSINASE FAMILY MEMBER"/>
    <property type="match status" value="1"/>
</dbReference>
<protein>
    <recommendedName>
        <fullName evidence="3">Tyrosinase copper-binding domain-containing protein</fullName>
    </recommendedName>
</protein>
<evidence type="ECO:0000313" key="4">
    <source>
        <dbReference type="EMBL" id="MUV14906.1"/>
    </source>
</evidence>
<name>A0A7C9M494_9GAMM</name>
<keyword evidence="5" id="KW-1185">Reference proteome</keyword>
<dbReference type="EMBL" id="WOXT01000003">
    <property type="protein sequence ID" value="MUV14906.1"/>
    <property type="molecule type" value="Genomic_DNA"/>
</dbReference>
<dbReference type="PRINTS" id="PR00092">
    <property type="entry name" value="TYROSINASE"/>
</dbReference>
<dbReference type="SUPFAM" id="SSF48056">
    <property type="entry name" value="Di-copper centre-containing domain"/>
    <property type="match status" value="1"/>
</dbReference>
<gene>
    <name evidence="4" type="ORF">GN331_11895</name>
</gene>
<keyword evidence="1" id="KW-0479">Metal-binding</keyword>
<dbReference type="RefSeq" id="WP_156642375.1">
    <property type="nucleotide sequence ID" value="NZ_WOXT01000003.1"/>
</dbReference>
<reference evidence="4 5" key="1">
    <citation type="submission" date="2019-12" db="EMBL/GenBank/DDBJ databases">
        <authorList>
            <person name="Xu J."/>
        </authorList>
    </citation>
    <scope>NUCLEOTIDE SEQUENCE [LARGE SCALE GENOMIC DNA]</scope>
    <source>
        <strain evidence="4 5">HX-5-24</strain>
    </source>
</reference>
<evidence type="ECO:0000256" key="1">
    <source>
        <dbReference type="ARBA" id="ARBA00022723"/>
    </source>
</evidence>
<comment type="caution">
    <text evidence="4">The sequence shown here is derived from an EMBL/GenBank/DDBJ whole genome shotgun (WGS) entry which is preliminary data.</text>
</comment>
<dbReference type="Pfam" id="PF00264">
    <property type="entry name" value="Tyrosinase"/>
    <property type="match status" value="2"/>
</dbReference>
<keyword evidence="2" id="KW-0186">Copper</keyword>
<dbReference type="InterPro" id="IPR008922">
    <property type="entry name" value="Di-copper_centre_dom_sf"/>
</dbReference>
<dbReference type="PANTHER" id="PTHR11474:SF76">
    <property type="entry name" value="SHKT DOMAIN-CONTAINING PROTEIN"/>
    <property type="match status" value="1"/>
</dbReference>
<dbReference type="GO" id="GO:0046872">
    <property type="term" value="F:metal ion binding"/>
    <property type="evidence" value="ECO:0007669"/>
    <property type="project" value="UniProtKB-KW"/>
</dbReference>
<feature type="domain" description="Tyrosinase copper-binding" evidence="3">
    <location>
        <begin position="260"/>
        <end position="271"/>
    </location>
</feature>
<evidence type="ECO:0000259" key="3">
    <source>
        <dbReference type="PROSITE" id="PS00498"/>
    </source>
</evidence>
<dbReference type="InterPro" id="IPR006311">
    <property type="entry name" value="TAT_signal"/>
</dbReference>
<dbReference type="Gene3D" id="1.10.1280.10">
    <property type="entry name" value="Di-copper center containing domain from catechol oxidase"/>
    <property type="match status" value="1"/>
</dbReference>
<organism evidence="4 5">
    <name type="scientific">Noviluteimonas gilva</name>
    <dbReference type="NCBI Taxonomy" id="2682097"/>
    <lineage>
        <taxon>Bacteria</taxon>
        <taxon>Pseudomonadati</taxon>
        <taxon>Pseudomonadota</taxon>
        <taxon>Gammaproteobacteria</taxon>
        <taxon>Lysobacterales</taxon>
        <taxon>Lysobacteraceae</taxon>
        <taxon>Noviluteimonas</taxon>
    </lineage>
</organism>
<accession>A0A7C9M494</accession>
<dbReference type="GO" id="GO:0016491">
    <property type="term" value="F:oxidoreductase activity"/>
    <property type="evidence" value="ECO:0007669"/>
    <property type="project" value="InterPro"/>
</dbReference>
<evidence type="ECO:0000313" key="5">
    <source>
        <dbReference type="Proteomes" id="UP000479692"/>
    </source>
</evidence>
<dbReference type="PROSITE" id="PS51318">
    <property type="entry name" value="TAT"/>
    <property type="match status" value="1"/>
</dbReference>